<keyword evidence="3" id="KW-1185">Reference proteome</keyword>
<organism evidence="2 3">
    <name type="scientific">Neocallimastix californiae</name>
    <dbReference type="NCBI Taxonomy" id="1754190"/>
    <lineage>
        <taxon>Eukaryota</taxon>
        <taxon>Fungi</taxon>
        <taxon>Fungi incertae sedis</taxon>
        <taxon>Chytridiomycota</taxon>
        <taxon>Chytridiomycota incertae sedis</taxon>
        <taxon>Neocallimastigomycetes</taxon>
        <taxon>Neocallimastigales</taxon>
        <taxon>Neocallimastigaceae</taxon>
        <taxon>Neocallimastix</taxon>
    </lineage>
</organism>
<accession>A0A1Y2D284</accession>
<dbReference type="PANTHER" id="PTHR31087:SF161">
    <property type="entry name" value="TUBBY C 2 FAMILY PROTEIN"/>
    <property type="match status" value="1"/>
</dbReference>
<evidence type="ECO:0000313" key="2">
    <source>
        <dbReference type="EMBL" id="ORY53360.1"/>
    </source>
</evidence>
<name>A0A1Y2D284_9FUNG</name>
<evidence type="ECO:0008006" key="4">
    <source>
        <dbReference type="Google" id="ProtNLM"/>
    </source>
</evidence>
<comment type="caution">
    <text evidence="2">The sequence shown here is derived from an EMBL/GenBank/DDBJ whole genome shotgun (WGS) entry which is preliminary data.</text>
</comment>
<proteinExistence type="inferred from homology"/>
<reference evidence="2 3" key="1">
    <citation type="submission" date="2016-08" db="EMBL/GenBank/DDBJ databases">
        <title>A Parts List for Fungal Cellulosomes Revealed by Comparative Genomics.</title>
        <authorList>
            <consortium name="DOE Joint Genome Institute"/>
            <person name="Haitjema C.H."/>
            <person name="Gilmore S.P."/>
            <person name="Henske J.K."/>
            <person name="Solomon K.V."/>
            <person name="De Groot R."/>
            <person name="Kuo A."/>
            <person name="Mondo S.J."/>
            <person name="Salamov A.A."/>
            <person name="Labutti K."/>
            <person name="Zhao Z."/>
            <person name="Chiniquy J."/>
            <person name="Barry K."/>
            <person name="Brewer H.M."/>
            <person name="Purvine S.O."/>
            <person name="Wright A.T."/>
            <person name="Boxma B."/>
            <person name="Van Alen T."/>
            <person name="Hackstein J.H."/>
            <person name="Baker S.E."/>
            <person name="Grigoriev I.V."/>
            <person name="O'Malley M.A."/>
        </authorList>
    </citation>
    <scope>NUCLEOTIDE SEQUENCE [LARGE SCALE GENOMIC DNA]</scope>
    <source>
        <strain evidence="2 3">G1</strain>
    </source>
</reference>
<dbReference type="Proteomes" id="UP000193920">
    <property type="component" value="Unassembled WGS sequence"/>
</dbReference>
<comment type="similarity">
    <text evidence="1">Belongs to the LOR family.</text>
</comment>
<dbReference type="OrthoDB" id="97518at2759"/>
<dbReference type="STRING" id="1754190.A0A1Y2D284"/>
<feature type="non-terminal residue" evidence="2">
    <location>
        <position position="173"/>
    </location>
</feature>
<dbReference type="SUPFAM" id="SSF54518">
    <property type="entry name" value="Tubby C-terminal domain-like"/>
    <property type="match status" value="1"/>
</dbReference>
<protein>
    <recommendedName>
        <fullName evidence="4">DUF567-domain-containing protein</fullName>
    </recommendedName>
</protein>
<feature type="non-terminal residue" evidence="2">
    <location>
        <position position="1"/>
    </location>
</feature>
<dbReference type="PANTHER" id="PTHR31087">
    <property type="match status" value="1"/>
</dbReference>
<evidence type="ECO:0000256" key="1">
    <source>
        <dbReference type="ARBA" id="ARBA00005437"/>
    </source>
</evidence>
<dbReference type="InterPro" id="IPR025659">
    <property type="entry name" value="Tubby-like_C"/>
</dbReference>
<dbReference type="InterPro" id="IPR007612">
    <property type="entry name" value="LOR"/>
</dbReference>
<gene>
    <name evidence="2" type="ORF">LY90DRAFT_361850</name>
</gene>
<sequence length="173" mass="19387">TLNLSEKYSFSGDDFTIKDNNGVSYFKCKGKAFSLRDKKVIYDLYDKPLFNIQGNMFYGHGLKIYAGKGTDTLLGKVSRKSLLKKNKYEFSFNNIMTNKPEVLDMKCDFFGCTCGIFCGKESEGAPMVCSITKTKLMLSLISNPDHYQIKIAPGVDAALMVALAICYDELKNE</sequence>
<evidence type="ECO:0000313" key="3">
    <source>
        <dbReference type="Proteomes" id="UP000193920"/>
    </source>
</evidence>
<dbReference type="EMBL" id="MCOG01000091">
    <property type="protein sequence ID" value="ORY53360.1"/>
    <property type="molecule type" value="Genomic_DNA"/>
</dbReference>
<dbReference type="Gene3D" id="2.40.160.200">
    <property type="entry name" value="LURP1-related"/>
    <property type="match status" value="1"/>
</dbReference>
<dbReference type="AlphaFoldDB" id="A0A1Y2D284"/>
<dbReference type="Pfam" id="PF04525">
    <property type="entry name" value="LOR"/>
    <property type="match status" value="1"/>
</dbReference>
<dbReference type="InterPro" id="IPR038595">
    <property type="entry name" value="LOR_sf"/>
</dbReference>